<evidence type="ECO:0000256" key="3">
    <source>
        <dbReference type="ARBA" id="ARBA00022475"/>
    </source>
</evidence>
<dbReference type="CDD" id="cd19051">
    <property type="entry name" value="LGIC_TM_cation"/>
    <property type="match status" value="1"/>
</dbReference>
<dbReference type="Gene3D" id="2.70.170.10">
    <property type="entry name" value="Neurotransmitter-gated ion-channel ligand-binding domain"/>
    <property type="match status" value="1"/>
</dbReference>
<keyword evidence="3" id="KW-1003">Cell membrane</keyword>
<dbReference type="EMBL" id="JARQWQ010000007">
    <property type="protein sequence ID" value="KAK2570908.1"/>
    <property type="molecule type" value="Genomic_DNA"/>
</dbReference>
<dbReference type="PANTHER" id="PTHR18945">
    <property type="entry name" value="NEUROTRANSMITTER GATED ION CHANNEL"/>
    <property type="match status" value="1"/>
</dbReference>
<dbReference type="InterPro" id="IPR036734">
    <property type="entry name" value="Neur_chan_lig-bd_sf"/>
</dbReference>
<sequence length="598" mass="68560">MTERCALETEQGQVKSSRSSSFSANPCSLCDLSFLFALATDADETRLKNFVFSKYDAEVRPVLAKNDTVRVEFGISLHQIIEVDFRNQIVKSSVWFRQAWYNPFLRWNSSQFGGIKALNVDPSKVWKPDLFLYNNVDDSDDGALDRFKTKIVVRSDGSVKWMAPKIVSSSCKFDVTYFPFDKQICRMKFGSWTYDGLRLDMVPEGTDGKCAGDIKKFIRHGEWDLTSMLCARQELVYECCPEPYPDITYTLELRRRHMFYFVNMIAPCFLISALTVFMLLVVEIIPVTSETVPLISIYFYGSVFEVAMALVATCVVLKCYFNNPSHTPVPNWVRHVVLVWMARLTRVPVKRILHGVDPKDSSHSTPTTDENGNLETEAILPKKIPNIAPAQMPSTQHLHLRNSEQNLHGELHHHLNLSRAKQIQENRYSMPPIFDNLTFKDGLFVHAASRGQSRINIMNADSQPNFNKTKPEGKDKETDQKSRNMLETQEQIAKDVAEMVRYIQEQEKGELLKEEWQLIAAIIDKFFLWFFLFVSAFSTVVIFLQVPSYAWQLEKSKGGLSSATSEAKQRVTNVMSLTGLPLNCSWTWRHDELQSTER</sequence>
<dbReference type="GO" id="GO:0004888">
    <property type="term" value="F:transmembrane signaling receptor activity"/>
    <property type="evidence" value="ECO:0007669"/>
    <property type="project" value="InterPro"/>
</dbReference>
<feature type="transmembrane region" description="Helical" evidence="15">
    <location>
        <begin position="259"/>
        <end position="285"/>
    </location>
</feature>
<organism evidence="19 20">
    <name type="scientific">Acropora cervicornis</name>
    <name type="common">Staghorn coral</name>
    <dbReference type="NCBI Taxonomy" id="6130"/>
    <lineage>
        <taxon>Eukaryota</taxon>
        <taxon>Metazoa</taxon>
        <taxon>Cnidaria</taxon>
        <taxon>Anthozoa</taxon>
        <taxon>Hexacorallia</taxon>
        <taxon>Scleractinia</taxon>
        <taxon>Astrocoeniina</taxon>
        <taxon>Acroporidae</taxon>
        <taxon>Acropora</taxon>
    </lineage>
</organism>
<feature type="compositionally biased region" description="Basic and acidic residues" evidence="16">
    <location>
        <begin position="469"/>
        <end position="484"/>
    </location>
</feature>
<keyword evidence="11" id="KW-0325">Glycoprotein</keyword>
<keyword evidence="20" id="KW-1185">Reference proteome</keyword>
<evidence type="ECO:0000256" key="6">
    <source>
        <dbReference type="ARBA" id="ARBA00023018"/>
    </source>
</evidence>
<dbReference type="SUPFAM" id="SSF90112">
    <property type="entry name" value="Neurotransmitter-gated ion-channel transmembrane pore"/>
    <property type="match status" value="1"/>
</dbReference>
<dbReference type="PROSITE" id="PS00236">
    <property type="entry name" value="NEUROTR_ION_CHANNEL"/>
    <property type="match status" value="1"/>
</dbReference>
<name>A0AAD9R108_ACRCE</name>
<keyword evidence="5 15" id="KW-1133">Transmembrane helix</keyword>
<evidence type="ECO:0000256" key="5">
    <source>
        <dbReference type="ARBA" id="ARBA00022989"/>
    </source>
</evidence>
<evidence type="ECO:0000256" key="8">
    <source>
        <dbReference type="ARBA" id="ARBA00023136"/>
    </source>
</evidence>
<keyword evidence="9" id="KW-1015">Disulfide bond</keyword>
<evidence type="ECO:0000256" key="13">
    <source>
        <dbReference type="ARBA" id="ARBA00023303"/>
    </source>
</evidence>
<dbReference type="InterPro" id="IPR036719">
    <property type="entry name" value="Neuro-gated_channel_TM_sf"/>
</dbReference>
<dbReference type="GO" id="GO:0022848">
    <property type="term" value="F:acetylcholine-gated monoatomic cation-selective channel activity"/>
    <property type="evidence" value="ECO:0007669"/>
    <property type="project" value="InterPro"/>
</dbReference>
<dbReference type="Proteomes" id="UP001249851">
    <property type="component" value="Unassembled WGS sequence"/>
</dbReference>
<keyword evidence="4 15" id="KW-0812">Transmembrane</keyword>
<keyword evidence="6" id="KW-0770">Synapse</keyword>
<evidence type="ECO:0000256" key="2">
    <source>
        <dbReference type="ARBA" id="ARBA00022448"/>
    </source>
</evidence>
<evidence type="ECO:0000256" key="14">
    <source>
        <dbReference type="ARBA" id="ARBA00034099"/>
    </source>
</evidence>
<dbReference type="FunFam" id="2.70.170.10:FF:000016">
    <property type="entry name" value="Nicotinic acetylcholine receptor subunit"/>
    <property type="match status" value="1"/>
</dbReference>
<evidence type="ECO:0000256" key="1">
    <source>
        <dbReference type="ARBA" id="ARBA00009237"/>
    </source>
</evidence>
<feature type="domain" description="Neurotransmitter-gated ion-channel transmembrane" evidence="18">
    <location>
        <begin position="273"/>
        <end position="543"/>
    </location>
</feature>
<dbReference type="InterPro" id="IPR038050">
    <property type="entry name" value="Neuro_actylchol_rec"/>
</dbReference>
<comment type="similarity">
    <text evidence="1">Belongs to the ligand-gated ion channel (TC 1.A.9) family. Acetylcholine receptor (TC 1.A.9.1) subfamily.</text>
</comment>
<feature type="transmembrane region" description="Helical" evidence="15">
    <location>
        <begin position="297"/>
        <end position="317"/>
    </location>
</feature>
<feature type="region of interest" description="Disordered" evidence="16">
    <location>
        <begin position="460"/>
        <end position="484"/>
    </location>
</feature>
<evidence type="ECO:0000259" key="18">
    <source>
        <dbReference type="Pfam" id="PF02932"/>
    </source>
</evidence>
<proteinExistence type="inferred from homology"/>
<evidence type="ECO:0000313" key="19">
    <source>
        <dbReference type="EMBL" id="KAK2570908.1"/>
    </source>
</evidence>
<evidence type="ECO:0000256" key="12">
    <source>
        <dbReference type="ARBA" id="ARBA00023286"/>
    </source>
</evidence>
<dbReference type="InterPro" id="IPR018000">
    <property type="entry name" value="Neurotransmitter_ion_chnl_CS"/>
</dbReference>
<keyword evidence="10 19" id="KW-0675">Receptor</keyword>
<evidence type="ECO:0000256" key="7">
    <source>
        <dbReference type="ARBA" id="ARBA00023065"/>
    </source>
</evidence>
<evidence type="ECO:0000256" key="4">
    <source>
        <dbReference type="ARBA" id="ARBA00022692"/>
    </source>
</evidence>
<keyword evidence="2 15" id="KW-0813">Transport</keyword>
<dbReference type="Gene3D" id="1.20.58.390">
    <property type="entry name" value="Neurotransmitter-gated ion-channel transmembrane domain"/>
    <property type="match status" value="2"/>
</dbReference>
<reference evidence="19" key="1">
    <citation type="journal article" date="2023" name="G3 (Bethesda)">
        <title>Whole genome assembly and annotation of the endangered Caribbean coral Acropora cervicornis.</title>
        <authorList>
            <person name="Selwyn J.D."/>
            <person name="Vollmer S.V."/>
        </authorList>
    </citation>
    <scope>NUCLEOTIDE SEQUENCE</scope>
    <source>
        <strain evidence="19">K2</strain>
    </source>
</reference>
<dbReference type="GO" id="GO:0045211">
    <property type="term" value="C:postsynaptic membrane"/>
    <property type="evidence" value="ECO:0007669"/>
    <property type="project" value="InterPro"/>
</dbReference>
<evidence type="ECO:0000256" key="10">
    <source>
        <dbReference type="ARBA" id="ARBA00023170"/>
    </source>
</evidence>
<keyword evidence="13 15" id="KW-0407">Ion channel</keyword>
<dbReference type="Pfam" id="PF02931">
    <property type="entry name" value="Neur_chan_LBD"/>
    <property type="match status" value="1"/>
</dbReference>
<dbReference type="InterPro" id="IPR006201">
    <property type="entry name" value="Neur_channel"/>
</dbReference>
<dbReference type="InterPro" id="IPR006202">
    <property type="entry name" value="Neur_chan_lig-bd"/>
</dbReference>
<gene>
    <name evidence="19" type="ORF">P5673_004625</name>
</gene>
<evidence type="ECO:0000313" key="20">
    <source>
        <dbReference type="Proteomes" id="UP001249851"/>
    </source>
</evidence>
<evidence type="ECO:0000256" key="9">
    <source>
        <dbReference type="ARBA" id="ARBA00023157"/>
    </source>
</evidence>
<dbReference type="Pfam" id="PF02932">
    <property type="entry name" value="Neur_chan_memb"/>
    <property type="match status" value="1"/>
</dbReference>
<evidence type="ECO:0000256" key="16">
    <source>
        <dbReference type="SAM" id="MobiDB-lite"/>
    </source>
</evidence>
<dbReference type="PRINTS" id="PR00252">
    <property type="entry name" value="NRIONCHANNEL"/>
</dbReference>
<comment type="caution">
    <text evidence="15">Lacks conserved residue(s) required for the propagation of feature annotation.</text>
</comment>
<reference evidence="19" key="2">
    <citation type="journal article" date="2023" name="Science">
        <title>Genomic signatures of disease resistance in endangered staghorn corals.</title>
        <authorList>
            <person name="Vollmer S.V."/>
            <person name="Selwyn J.D."/>
            <person name="Despard B.A."/>
            <person name="Roesel C.L."/>
        </authorList>
    </citation>
    <scope>NUCLEOTIDE SEQUENCE</scope>
    <source>
        <strain evidence="19">K2</strain>
    </source>
</reference>
<dbReference type="InterPro" id="IPR006029">
    <property type="entry name" value="Neurotrans-gated_channel_TM"/>
</dbReference>
<evidence type="ECO:0000256" key="15">
    <source>
        <dbReference type="RuleBase" id="RU000687"/>
    </source>
</evidence>
<evidence type="ECO:0000256" key="11">
    <source>
        <dbReference type="ARBA" id="ARBA00023180"/>
    </source>
</evidence>
<keyword evidence="8 15" id="KW-0472">Membrane</keyword>
<accession>A0AAD9R108</accession>
<comment type="caution">
    <text evidence="19">The sequence shown here is derived from an EMBL/GenBank/DDBJ whole genome shotgun (WGS) entry which is preliminary data.</text>
</comment>
<protein>
    <submittedName>
        <fullName evidence="19">Neuronal acetylcholine receptor subunit alpha-7</fullName>
    </submittedName>
</protein>
<dbReference type="SUPFAM" id="SSF63712">
    <property type="entry name" value="Nicotinic receptor ligand binding domain-like"/>
    <property type="match status" value="1"/>
</dbReference>
<dbReference type="AlphaFoldDB" id="A0AAD9R108"/>
<feature type="domain" description="Neurotransmitter-gated ion-channel ligand-binding" evidence="17">
    <location>
        <begin position="44"/>
        <end position="256"/>
    </location>
</feature>
<keyword evidence="12" id="KW-1071">Ligand-gated ion channel</keyword>
<feature type="transmembrane region" description="Helical" evidence="15">
    <location>
        <begin position="526"/>
        <end position="546"/>
    </location>
</feature>
<dbReference type="PRINTS" id="PR00254">
    <property type="entry name" value="NICOTINICR"/>
</dbReference>
<dbReference type="CDD" id="cd18997">
    <property type="entry name" value="LGIC_ECD_nAChR"/>
    <property type="match status" value="1"/>
</dbReference>
<comment type="subcellular location">
    <subcellularLocation>
        <location evidence="14">Synaptic cell membrane</location>
        <topology evidence="14">Multi-pass membrane protein</topology>
    </subcellularLocation>
</comment>
<evidence type="ECO:0000259" key="17">
    <source>
        <dbReference type="Pfam" id="PF02931"/>
    </source>
</evidence>
<keyword evidence="7 15" id="KW-0406">Ion transport</keyword>
<dbReference type="InterPro" id="IPR002394">
    <property type="entry name" value="Nicotinic_acetylcholine_rcpt"/>
</dbReference>